<gene>
    <name evidence="2" type="ORF">FYJ51_09865</name>
</gene>
<keyword evidence="1" id="KW-1133">Transmembrane helix</keyword>
<keyword evidence="1" id="KW-0472">Membrane</keyword>
<keyword evidence="3" id="KW-1185">Reference proteome</keyword>
<evidence type="ECO:0000313" key="3">
    <source>
        <dbReference type="Proteomes" id="UP000461880"/>
    </source>
</evidence>
<reference evidence="2 3" key="1">
    <citation type="submission" date="2019-08" db="EMBL/GenBank/DDBJ databases">
        <title>In-depth cultivation of the pig gut microbiome towards novel bacterial diversity and tailored functional studies.</title>
        <authorList>
            <person name="Wylensek D."/>
            <person name="Hitch T.C.A."/>
            <person name="Clavel T."/>
        </authorList>
    </citation>
    <scope>NUCLEOTIDE SEQUENCE [LARGE SCALE GENOMIC DNA]</scope>
    <source>
        <strain evidence="2 3">Oil+RF-744-GAM-WT-6</strain>
    </source>
</reference>
<dbReference type="Proteomes" id="UP000461880">
    <property type="component" value="Unassembled WGS sequence"/>
</dbReference>
<keyword evidence="1" id="KW-0812">Transmembrane</keyword>
<feature type="transmembrane region" description="Helical" evidence="1">
    <location>
        <begin position="53"/>
        <end position="70"/>
    </location>
</feature>
<evidence type="ECO:0000256" key="1">
    <source>
        <dbReference type="SAM" id="Phobius"/>
    </source>
</evidence>
<accession>A0A7X2NTF7</accession>
<dbReference type="EMBL" id="VUMN01000025">
    <property type="protein sequence ID" value="MSS59200.1"/>
    <property type="molecule type" value="Genomic_DNA"/>
</dbReference>
<sequence length="159" mass="18218">MYNHVDMKSQTIRIRNLPPVQGKRHFIRVKPAGFLLGCAIAGILMTFDNTSAAGVGICITLLCLFAELMLPDRLLAEFTDDYLVLFNTRERDSCSLIYWDEIVNWQYEYHSYADTLVILLVDGSEQTADMYSKKSAARWLNQYIPGKETKNIRVSREGE</sequence>
<evidence type="ECO:0000313" key="2">
    <source>
        <dbReference type="EMBL" id="MSS59200.1"/>
    </source>
</evidence>
<dbReference type="RefSeq" id="WP_154505366.1">
    <property type="nucleotide sequence ID" value="NZ_VUMN01000025.1"/>
</dbReference>
<protein>
    <submittedName>
        <fullName evidence="2">Uncharacterized protein</fullName>
    </submittedName>
</protein>
<name>A0A7X2NTF7_9FIRM</name>
<proteinExistence type="predicted"/>
<dbReference type="AlphaFoldDB" id="A0A7X2NTF7"/>
<organism evidence="2 3">
    <name type="scientific">Stecheria intestinalis</name>
    <dbReference type="NCBI Taxonomy" id="2606630"/>
    <lineage>
        <taxon>Bacteria</taxon>
        <taxon>Bacillati</taxon>
        <taxon>Bacillota</taxon>
        <taxon>Erysipelotrichia</taxon>
        <taxon>Erysipelotrichales</taxon>
        <taxon>Erysipelotrichaceae</taxon>
        <taxon>Stecheria</taxon>
    </lineage>
</organism>
<comment type="caution">
    <text evidence="2">The sequence shown here is derived from an EMBL/GenBank/DDBJ whole genome shotgun (WGS) entry which is preliminary data.</text>
</comment>
<feature type="transmembrane region" description="Helical" evidence="1">
    <location>
        <begin position="31"/>
        <end position="47"/>
    </location>
</feature>